<accession>A0A1V9XAD1</accession>
<protein>
    <submittedName>
        <fullName evidence="1">Uncharacterized protein</fullName>
    </submittedName>
</protein>
<evidence type="ECO:0000313" key="2">
    <source>
        <dbReference type="Proteomes" id="UP000192247"/>
    </source>
</evidence>
<dbReference type="AlphaFoldDB" id="A0A1V9XAD1"/>
<dbReference type="EMBL" id="MNPL01017348">
    <property type="protein sequence ID" value="OQR70500.1"/>
    <property type="molecule type" value="Genomic_DNA"/>
</dbReference>
<dbReference type="InParanoid" id="A0A1V9XAD1"/>
<reference evidence="1 2" key="1">
    <citation type="journal article" date="2017" name="Gigascience">
        <title>Draft genome of the honey bee ectoparasitic mite, Tropilaelaps mercedesae, is shaped by the parasitic life history.</title>
        <authorList>
            <person name="Dong X."/>
            <person name="Armstrong S.D."/>
            <person name="Xia D."/>
            <person name="Makepeace B.L."/>
            <person name="Darby A.C."/>
            <person name="Kadowaki T."/>
        </authorList>
    </citation>
    <scope>NUCLEOTIDE SEQUENCE [LARGE SCALE GENOMIC DNA]</scope>
    <source>
        <strain evidence="1">Wuxi-XJTLU</strain>
    </source>
</reference>
<comment type="caution">
    <text evidence="1">The sequence shown here is derived from an EMBL/GenBank/DDBJ whole genome shotgun (WGS) entry which is preliminary data.</text>
</comment>
<keyword evidence="2" id="KW-1185">Reference proteome</keyword>
<organism evidence="1 2">
    <name type="scientific">Tropilaelaps mercedesae</name>
    <dbReference type="NCBI Taxonomy" id="418985"/>
    <lineage>
        <taxon>Eukaryota</taxon>
        <taxon>Metazoa</taxon>
        <taxon>Ecdysozoa</taxon>
        <taxon>Arthropoda</taxon>
        <taxon>Chelicerata</taxon>
        <taxon>Arachnida</taxon>
        <taxon>Acari</taxon>
        <taxon>Parasitiformes</taxon>
        <taxon>Mesostigmata</taxon>
        <taxon>Gamasina</taxon>
        <taxon>Dermanyssoidea</taxon>
        <taxon>Laelapidae</taxon>
        <taxon>Tropilaelaps</taxon>
    </lineage>
</organism>
<sequence>MLRTSFSTDFFASTTISRVFIPNLQHQSFWDRDHSVLNCSKAKGPHSPAVTLLQIREFTFSASVIDKKNVRGFKSDTIYVQFDASGKDTDVVNITHQYSLCKNNESCSNWKNVPSDKPIGIPPTDGSLPSYEIRLIPEDMYPWEPYILYHRIVIRCINDGMQKLYSSSKSLVLPEVTGKVPAVSTIKVSKNGTRVKLTWLYEGSVLPDFFLLTRCIREPQREGSGSACSAESIPRDTNVADLDSLEKGRVAFITLQVGKVNRVTGETIVSEPLVRSFYASDQRQILGNINFSIKEITNSSDVRLLITHNTTNDHLPNVMEFHVTVCGKLLPLWEGDAIGRLIEASKTCEKFITSLTNATLTLKRRPWTEYRIRVDEQNGTFNSTEHSPLANTTLPVFKPAPGPIVDLSWEEGSFLLSWLYNSSWSPSGFLVTFCADHGYAPEKCTSIKTGPTDRRYHVNLKDIPGTRVIASVSSFVSFEGSYLLGPQSELVVSKLTATSTESD</sequence>
<gene>
    <name evidence="1" type="ORF">BIW11_11598</name>
</gene>
<dbReference type="Proteomes" id="UP000192247">
    <property type="component" value="Unassembled WGS sequence"/>
</dbReference>
<name>A0A1V9XAD1_9ACAR</name>
<proteinExistence type="predicted"/>
<dbReference type="OrthoDB" id="10626826at2759"/>
<evidence type="ECO:0000313" key="1">
    <source>
        <dbReference type="EMBL" id="OQR70500.1"/>
    </source>
</evidence>